<dbReference type="AlphaFoldDB" id="A0A392U051"/>
<dbReference type="PANTHER" id="PTHR45786:SF66">
    <property type="entry name" value="HOOK MOTIF PROTEIN, PUTATIVE-RELATED"/>
    <property type="match status" value="1"/>
</dbReference>
<proteinExistence type="predicted"/>
<organism evidence="1 2">
    <name type="scientific">Trifolium medium</name>
    <dbReference type="NCBI Taxonomy" id="97028"/>
    <lineage>
        <taxon>Eukaryota</taxon>
        <taxon>Viridiplantae</taxon>
        <taxon>Streptophyta</taxon>
        <taxon>Embryophyta</taxon>
        <taxon>Tracheophyta</taxon>
        <taxon>Spermatophyta</taxon>
        <taxon>Magnoliopsida</taxon>
        <taxon>eudicotyledons</taxon>
        <taxon>Gunneridae</taxon>
        <taxon>Pentapetalae</taxon>
        <taxon>rosids</taxon>
        <taxon>fabids</taxon>
        <taxon>Fabales</taxon>
        <taxon>Fabaceae</taxon>
        <taxon>Papilionoideae</taxon>
        <taxon>50 kb inversion clade</taxon>
        <taxon>NPAAA clade</taxon>
        <taxon>Hologalegina</taxon>
        <taxon>IRL clade</taxon>
        <taxon>Trifolieae</taxon>
        <taxon>Trifolium</taxon>
    </lineage>
</organism>
<name>A0A392U051_9FABA</name>
<feature type="non-terminal residue" evidence="1">
    <location>
        <position position="68"/>
    </location>
</feature>
<dbReference type="GO" id="GO:0004386">
    <property type="term" value="F:helicase activity"/>
    <property type="evidence" value="ECO:0007669"/>
    <property type="project" value="UniProtKB-KW"/>
</dbReference>
<sequence length="68" mass="7680">MKLRILRKRGSDGKRYNLPTASVVAALIVGDFDATDFERDVVVEEQSGLLKRISVFEPAYLPLQYPLL</sequence>
<keyword evidence="1" id="KW-0347">Helicase</keyword>
<dbReference type="EMBL" id="LXQA010687749">
    <property type="protein sequence ID" value="MCI66054.1"/>
    <property type="molecule type" value="Genomic_DNA"/>
</dbReference>
<dbReference type="PANTHER" id="PTHR45786">
    <property type="entry name" value="DNA BINDING PROTEIN-LIKE"/>
    <property type="match status" value="1"/>
</dbReference>
<keyword evidence="2" id="KW-1185">Reference proteome</keyword>
<comment type="caution">
    <text evidence="1">The sequence shown here is derived from an EMBL/GenBank/DDBJ whole genome shotgun (WGS) entry which is preliminary data.</text>
</comment>
<evidence type="ECO:0000313" key="2">
    <source>
        <dbReference type="Proteomes" id="UP000265520"/>
    </source>
</evidence>
<dbReference type="Proteomes" id="UP000265520">
    <property type="component" value="Unassembled WGS sequence"/>
</dbReference>
<keyword evidence="1" id="KW-0547">Nucleotide-binding</keyword>
<evidence type="ECO:0000313" key="1">
    <source>
        <dbReference type="EMBL" id="MCI66054.1"/>
    </source>
</evidence>
<protein>
    <submittedName>
        <fullName evidence="1">Helicase-like protein</fullName>
    </submittedName>
</protein>
<keyword evidence="1" id="KW-0067">ATP-binding</keyword>
<accession>A0A392U051</accession>
<reference evidence="1 2" key="1">
    <citation type="journal article" date="2018" name="Front. Plant Sci.">
        <title>Red Clover (Trifolium pratense) and Zigzag Clover (T. medium) - A Picture of Genomic Similarities and Differences.</title>
        <authorList>
            <person name="Dluhosova J."/>
            <person name="Istvanek J."/>
            <person name="Nedelnik J."/>
            <person name="Repkova J."/>
        </authorList>
    </citation>
    <scope>NUCLEOTIDE SEQUENCE [LARGE SCALE GENOMIC DNA]</scope>
    <source>
        <strain evidence="2">cv. 10/8</strain>
        <tissue evidence="1">Leaf</tissue>
    </source>
</reference>
<keyword evidence="1" id="KW-0378">Hydrolase</keyword>